<feature type="compositionally biased region" description="Basic and acidic residues" evidence="1">
    <location>
        <begin position="470"/>
        <end position="481"/>
    </location>
</feature>
<evidence type="ECO:0000256" key="1">
    <source>
        <dbReference type="SAM" id="MobiDB-lite"/>
    </source>
</evidence>
<feature type="region of interest" description="Disordered" evidence="1">
    <location>
        <begin position="439"/>
        <end position="481"/>
    </location>
</feature>
<protein>
    <submittedName>
        <fullName evidence="2">Uncharacterized protein</fullName>
    </submittedName>
</protein>
<feature type="compositionally biased region" description="Basic and acidic residues" evidence="1">
    <location>
        <begin position="453"/>
        <end position="463"/>
    </location>
</feature>
<comment type="caution">
    <text evidence="2">The sequence shown here is derived from an EMBL/GenBank/DDBJ whole genome shotgun (WGS) entry which is preliminary data.</text>
</comment>
<sequence length="481" mass="56244">MANRFNTKKKTLYEFKKDNRMTRGDEEVVNRENTLSVVKWKNNKGVLMVSTAFEQRHEPSFMGGVDVCDQMMEVYRTWRKTRKWPVKTLWTYWRSDCLLVTTFEWPPRKRPREDLEFAEMPTTSKYRVKSLPTVDRQYDGFNHWPVFDTLKQPRCCRAPGCSSRSRCRCSKNNLLELNNGKDPAVKDLCEMIAADIEKIWNKASIPIISHQQIVARLISYYNKYKNVKKLHNEKKKQMFYEESESKLFDIATCKCESREVSSDEDEDVIFRTEITTQSTEQMRSKLQNLATAFDRTGVSDRSAALIVNAALLDLNVISTENSSKLLLINIFSGILPVQVWLGYQLDPTDWSWKLVDNTLEPIQTFSHLRRKTAKHNCLQLLVRGTQSCEQDVGLLRLDRSVAPTRYTINFYVINASKMNENVFDCCWRRKFRLNYDDEFDSEVENGSPPQKARNFEDEIHSSDSEDDSQSESKDYETNRDS</sequence>
<reference evidence="2 3" key="1">
    <citation type="journal article" date="2019" name="Commun. Biol.">
        <title>The bagworm genome reveals a unique fibroin gene that provides high tensile strength.</title>
        <authorList>
            <person name="Kono N."/>
            <person name="Nakamura H."/>
            <person name="Ohtoshi R."/>
            <person name="Tomita M."/>
            <person name="Numata K."/>
            <person name="Arakawa K."/>
        </authorList>
    </citation>
    <scope>NUCLEOTIDE SEQUENCE [LARGE SCALE GENOMIC DNA]</scope>
</reference>
<evidence type="ECO:0000313" key="2">
    <source>
        <dbReference type="EMBL" id="GBP81147.1"/>
    </source>
</evidence>
<dbReference type="EMBL" id="BGZK01001497">
    <property type="protein sequence ID" value="GBP81147.1"/>
    <property type="molecule type" value="Genomic_DNA"/>
</dbReference>
<keyword evidence="3" id="KW-1185">Reference proteome</keyword>
<dbReference type="OrthoDB" id="123207at2759"/>
<proteinExistence type="predicted"/>
<accession>A0A4C1Z3E5</accession>
<dbReference type="Proteomes" id="UP000299102">
    <property type="component" value="Unassembled WGS sequence"/>
</dbReference>
<evidence type="ECO:0000313" key="3">
    <source>
        <dbReference type="Proteomes" id="UP000299102"/>
    </source>
</evidence>
<name>A0A4C1Z3E5_EUMVA</name>
<dbReference type="PANTHER" id="PTHR47272">
    <property type="entry name" value="DDE_TNP_1_7 DOMAIN-CONTAINING PROTEIN"/>
    <property type="match status" value="1"/>
</dbReference>
<dbReference type="AlphaFoldDB" id="A0A4C1Z3E5"/>
<gene>
    <name evidence="2" type="ORF">EVAR_88246_1</name>
</gene>
<organism evidence="2 3">
    <name type="scientific">Eumeta variegata</name>
    <name type="common">Bagworm moth</name>
    <name type="synonym">Eumeta japonica</name>
    <dbReference type="NCBI Taxonomy" id="151549"/>
    <lineage>
        <taxon>Eukaryota</taxon>
        <taxon>Metazoa</taxon>
        <taxon>Ecdysozoa</taxon>
        <taxon>Arthropoda</taxon>
        <taxon>Hexapoda</taxon>
        <taxon>Insecta</taxon>
        <taxon>Pterygota</taxon>
        <taxon>Neoptera</taxon>
        <taxon>Endopterygota</taxon>
        <taxon>Lepidoptera</taxon>
        <taxon>Glossata</taxon>
        <taxon>Ditrysia</taxon>
        <taxon>Tineoidea</taxon>
        <taxon>Psychidae</taxon>
        <taxon>Oiketicinae</taxon>
        <taxon>Eumeta</taxon>
    </lineage>
</organism>